<gene>
    <name evidence="1" type="ORF">RJ641_036334</name>
</gene>
<dbReference type="EMBL" id="JBAMMX010000009">
    <property type="protein sequence ID" value="KAK6933440.1"/>
    <property type="molecule type" value="Genomic_DNA"/>
</dbReference>
<organism evidence="1 2">
    <name type="scientific">Dillenia turbinata</name>
    <dbReference type="NCBI Taxonomy" id="194707"/>
    <lineage>
        <taxon>Eukaryota</taxon>
        <taxon>Viridiplantae</taxon>
        <taxon>Streptophyta</taxon>
        <taxon>Embryophyta</taxon>
        <taxon>Tracheophyta</taxon>
        <taxon>Spermatophyta</taxon>
        <taxon>Magnoliopsida</taxon>
        <taxon>eudicotyledons</taxon>
        <taxon>Gunneridae</taxon>
        <taxon>Pentapetalae</taxon>
        <taxon>Dilleniales</taxon>
        <taxon>Dilleniaceae</taxon>
        <taxon>Dillenia</taxon>
    </lineage>
</organism>
<evidence type="ECO:0000313" key="2">
    <source>
        <dbReference type="Proteomes" id="UP001370490"/>
    </source>
</evidence>
<sequence length="108" mass="12384">MYIHVFLVGINLRDFVLTNCDGKEVKDAVVLNCTLVKDLKSELMTVSPWLMLYSPQKQYVSAHDNQTPFDIVSLKTPTKILVDDRCRMNHLATSIIAFSQKLLERLED</sequence>
<proteinExistence type="predicted"/>
<reference evidence="1 2" key="1">
    <citation type="submission" date="2023-12" db="EMBL/GenBank/DDBJ databases">
        <title>A high-quality genome assembly for Dillenia turbinata (Dilleniales).</title>
        <authorList>
            <person name="Chanderbali A."/>
        </authorList>
    </citation>
    <scope>NUCLEOTIDE SEQUENCE [LARGE SCALE GENOMIC DNA]</scope>
    <source>
        <strain evidence="1">LSX21</strain>
        <tissue evidence="1">Leaf</tissue>
    </source>
</reference>
<dbReference type="Proteomes" id="UP001370490">
    <property type="component" value="Unassembled WGS sequence"/>
</dbReference>
<accession>A0AAN8VG37</accession>
<dbReference type="AlphaFoldDB" id="A0AAN8VG37"/>
<dbReference type="Gene3D" id="3.20.20.80">
    <property type="entry name" value="Glycosidases"/>
    <property type="match status" value="1"/>
</dbReference>
<comment type="caution">
    <text evidence="1">The sequence shown here is derived from an EMBL/GenBank/DDBJ whole genome shotgun (WGS) entry which is preliminary data.</text>
</comment>
<keyword evidence="2" id="KW-1185">Reference proteome</keyword>
<name>A0AAN8VG37_9MAGN</name>
<protein>
    <submittedName>
        <fullName evidence="1">Uncharacterized protein</fullName>
    </submittedName>
</protein>
<evidence type="ECO:0000313" key="1">
    <source>
        <dbReference type="EMBL" id="KAK6933440.1"/>
    </source>
</evidence>